<gene>
    <name evidence="1" type="ORF">PR048_008953</name>
</gene>
<comment type="caution">
    <text evidence="1">The sequence shown here is derived from an EMBL/GenBank/DDBJ whole genome shotgun (WGS) entry which is preliminary data.</text>
</comment>
<protein>
    <submittedName>
        <fullName evidence="1">Uncharacterized protein</fullName>
    </submittedName>
</protein>
<evidence type="ECO:0000313" key="1">
    <source>
        <dbReference type="EMBL" id="KAJ8889454.1"/>
    </source>
</evidence>
<reference evidence="1 2" key="1">
    <citation type="submission" date="2023-02" db="EMBL/GenBank/DDBJ databases">
        <title>LHISI_Scaffold_Assembly.</title>
        <authorList>
            <person name="Stuart O.P."/>
            <person name="Cleave R."/>
            <person name="Magrath M.J.L."/>
            <person name="Mikheyev A.S."/>
        </authorList>
    </citation>
    <scope>NUCLEOTIDE SEQUENCE [LARGE SCALE GENOMIC DNA]</scope>
    <source>
        <strain evidence="1">Daus_M_001</strain>
        <tissue evidence="1">Leg muscle</tissue>
    </source>
</reference>
<organism evidence="1 2">
    <name type="scientific">Dryococelus australis</name>
    <dbReference type="NCBI Taxonomy" id="614101"/>
    <lineage>
        <taxon>Eukaryota</taxon>
        <taxon>Metazoa</taxon>
        <taxon>Ecdysozoa</taxon>
        <taxon>Arthropoda</taxon>
        <taxon>Hexapoda</taxon>
        <taxon>Insecta</taxon>
        <taxon>Pterygota</taxon>
        <taxon>Neoptera</taxon>
        <taxon>Polyneoptera</taxon>
        <taxon>Phasmatodea</taxon>
        <taxon>Verophasmatodea</taxon>
        <taxon>Anareolatae</taxon>
        <taxon>Phasmatidae</taxon>
        <taxon>Eurycanthinae</taxon>
        <taxon>Dryococelus</taxon>
    </lineage>
</organism>
<accession>A0ABQ9HYK1</accession>
<name>A0ABQ9HYK1_9NEOP</name>
<sequence>MFSDPAFLDKFDSNGYPIDDPCYLFKTKMYLENSQMSVMIGSWQKYLLGIHQPSEQREGSVGNCEWHKVPKKALIF</sequence>
<dbReference type="EMBL" id="JARBHB010000003">
    <property type="protein sequence ID" value="KAJ8889454.1"/>
    <property type="molecule type" value="Genomic_DNA"/>
</dbReference>
<keyword evidence="2" id="KW-1185">Reference proteome</keyword>
<proteinExistence type="predicted"/>
<dbReference type="Proteomes" id="UP001159363">
    <property type="component" value="Chromosome 3"/>
</dbReference>
<evidence type="ECO:0000313" key="2">
    <source>
        <dbReference type="Proteomes" id="UP001159363"/>
    </source>
</evidence>